<gene>
    <name evidence="1" type="ORF">DSL72_006000</name>
</gene>
<organism evidence="1 2">
    <name type="scientific">Monilinia vaccinii-corymbosi</name>
    <dbReference type="NCBI Taxonomy" id="61207"/>
    <lineage>
        <taxon>Eukaryota</taxon>
        <taxon>Fungi</taxon>
        <taxon>Dikarya</taxon>
        <taxon>Ascomycota</taxon>
        <taxon>Pezizomycotina</taxon>
        <taxon>Leotiomycetes</taxon>
        <taxon>Helotiales</taxon>
        <taxon>Sclerotiniaceae</taxon>
        <taxon>Monilinia</taxon>
    </lineage>
</organism>
<sequence>MQPPQQQQQQNFLVSLYNRHLLLSTKTFLSKLSPALEMANSIEPTAGGDERFMRWPVLGQAVAPGPWSGFANLILSHRAQEPPFEVAFPSELYLHIKKTQKFRAAMPDVDLASMSGDNFDDDDIPDYRTVENPPVSQDQIDHIRHMIKITEAKHASPGKIPVIFGEALVEEEEIDGEEVDWVGAALKNYDDTYRANCLSSDFKPEPTASPPPIPGAMTNWYRKGPIGRGPRARVTQDVTDRLAEDYAWLLTNNPPTPSTKGDVAMSGASAAGGLVLRAKMVLVEEAL</sequence>
<proteinExistence type="predicted"/>
<dbReference type="Proteomes" id="UP000672032">
    <property type="component" value="Chromosome 4"/>
</dbReference>
<dbReference type="AlphaFoldDB" id="A0A8A3PGR5"/>
<accession>A0A8A3PGR5</accession>
<protein>
    <submittedName>
        <fullName evidence="1">Uncharacterized protein</fullName>
    </submittedName>
</protein>
<name>A0A8A3PGR5_9HELO</name>
<keyword evidence="2" id="KW-1185">Reference proteome</keyword>
<dbReference type="EMBL" id="CP063408">
    <property type="protein sequence ID" value="QSZ34408.1"/>
    <property type="molecule type" value="Genomic_DNA"/>
</dbReference>
<reference evidence="1" key="1">
    <citation type="submission" date="2020-10" db="EMBL/GenBank/DDBJ databases">
        <title>Genome Sequence of Monilinia vaccinii-corymbosi Sheds Light on Mummy Berry Disease Infection of Blueberry and Mating Type.</title>
        <authorList>
            <person name="Yow A.G."/>
            <person name="Zhang Y."/>
            <person name="Bansal K."/>
            <person name="Eacker S.M."/>
            <person name="Sullivan S."/>
            <person name="Liachko I."/>
            <person name="Cubeta M.A."/>
            <person name="Rollins J.A."/>
            <person name="Ashrafi H."/>
        </authorList>
    </citation>
    <scope>NUCLEOTIDE SEQUENCE</scope>
    <source>
        <strain evidence="1">RL-1</strain>
    </source>
</reference>
<evidence type="ECO:0000313" key="2">
    <source>
        <dbReference type="Proteomes" id="UP000672032"/>
    </source>
</evidence>
<dbReference type="OrthoDB" id="3549644at2759"/>
<evidence type="ECO:0000313" key="1">
    <source>
        <dbReference type="EMBL" id="QSZ34408.1"/>
    </source>
</evidence>